<evidence type="ECO:0000313" key="1">
    <source>
        <dbReference type="EMBL" id="PKQ61393.1"/>
    </source>
</evidence>
<protein>
    <submittedName>
        <fullName evidence="1">Uncharacterized protein</fullName>
    </submittedName>
</protein>
<accession>A0A2N3HTM1</accession>
<comment type="caution">
    <text evidence="1">The sequence shown here is derived from an EMBL/GenBank/DDBJ whole genome shotgun (WGS) entry which is preliminary data.</text>
</comment>
<organism evidence="1 2">
    <name type="scientific">Labilibaculum filiforme</name>
    <dbReference type="NCBI Taxonomy" id="1940526"/>
    <lineage>
        <taxon>Bacteria</taxon>
        <taxon>Pseudomonadati</taxon>
        <taxon>Bacteroidota</taxon>
        <taxon>Bacteroidia</taxon>
        <taxon>Marinilabiliales</taxon>
        <taxon>Marinifilaceae</taxon>
        <taxon>Labilibaculum</taxon>
    </lineage>
</organism>
<proteinExistence type="predicted"/>
<dbReference type="Proteomes" id="UP000233535">
    <property type="component" value="Unassembled WGS sequence"/>
</dbReference>
<dbReference type="AlphaFoldDB" id="A0A2N3HTM1"/>
<keyword evidence="2" id="KW-1185">Reference proteome</keyword>
<name>A0A2N3HTM1_9BACT</name>
<dbReference type="OrthoDB" id="9800955at2"/>
<dbReference type="Gene3D" id="2.60.120.260">
    <property type="entry name" value="Galactose-binding domain-like"/>
    <property type="match status" value="1"/>
</dbReference>
<reference evidence="1 2" key="1">
    <citation type="journal article" date="2017" name="Front. Microbiol.">
        <title>Labilibaculum manganireducens gen. nov., sp. nov. and Labilibaculum filiforme sp. nov., Novel Bacteroidetes Isolated from Subsurface Sediments of the Baltic Sea.</title>
        <authorList>
            <person name="Vandieken V."/>
            <person name="Marshall I.P."/>
            <person name="Niemann H."/>
            <person name="Engelen B."/>
            <person name="Cypionka H."/>
        </authorList>
    </citation>
    <scope>NUCLEOTIDE SEQUENCE [LARGE SCALE GENOMIC DNA]</scope>
    <source>
        <strain evidence="1 2">59.16B</strain>
    </source>
</reference>
<gene>
    <name evidence="1" type="ORF">BZG02_15650</name>
</gene>
<dbReference type="EMBL" id="MVDD01000014">
    <property type="protein sequence ID" value="PKQ61393.1"/>
    <property type="molecule type" value="Genomic_DNA"/>
</dbReference>
<dbReference type="RefSeq" id="WP_101262408.1">
    <property type="nucleotide sequence ID" value="NZ_MVDD01000014.1"/>
</dbReference>
<dbReference type="PROSITE" id="PS51257">
    <property type="entry name" value="PROKAR_LIPOPROTEIN"/>
    <property type="match status" value="1"/>
</dbReference>
<sequence>MKNYILLMGFFALLFIVGCDDDDYEAPNEVTDVSWVTGVYPGQPTVVNAGEHLSFMDLSQNVISHKWTIEDGNYFLNSKFTRADTILDAFIIPDAGVETEEELINVLFKNAGLNKVRLYNTFPDSVSYNSKNELHAVKQGDVWVIDTTFVVDVYSEIKPAFKVFHNNVEILSVTADEITSLADTATWKSYEIEAGDALKFVDLTTVGRPATRTWWLAGGRTADNAASECLVSYMKMGEFKDNLINASRVIPLGSAKKYIPLKVNVIASTQPFVFDGNLMEAESEVISFNVSGEVASTLGTENDFTAHVSNTNGFDEDIAVKSVRVNGSDATKIELVLAAPIYNTDVVTVAYAGGTIQSLDERELEAFTVQTVKMHFGASILDKSGYGFEGAANGWWIQHTAYWSASEARAASGSYSMKFSNDDVATAPGRIITYGPAPGAINAGDYLVKAKIFKEPGCTVKSFNLAFAKKWVRKELSFEALPEGEWGEVSLVFTQPEDQPEESIFMDVNGPAEYGGGTGVFYVDDIEAIPLETRP</sequence>
<evidence type="ECO:0000313" key="2">
    <source>
        <dbReference type="Proteomes" id="UP000233535"/>
    </source>
</evidence>